<evidence type="ECO:0000259" key="10">
    <source>
        <dbReference type="SMART" id="SM00477"/>
    </source>
</evidence>
<evidence type="ECO:0000256" key="7">
    <source>
        <dbReference type="PIRSR" id="PIRSR640255-2"/>
    </source>
</evidence>
<keyword evidence="2 8" id="KW-0645">Protease</keyword>
<dbReference type="Gene3D" id="3.40.570.10">
    <property type="entry name" value="Extracellular Endonuclease, subunit A"/>
    <property type="match status" value="1"/>
</dbReference>
<gene>
    <name evidence="12" type="ORF">C7R54_28380</name>
</gene>
<dbReference type="OrthoDB" id="513782at2"/>
<dbReference type="AlphaFoldDB" id="A0A4Q1HDU6"/>
<dbReference type="GO" id="GO:0046872">
    <property type="term" value="F:metal ion binding"/>
    <property type="evidence" value="ECO:0007669"/>
    <property type="project" value="UniProtKB-KW"/>
</dbReference>
<dbReference type="InterPro" id="IPR040255">
    <property type="entry name" value="Non-specific_endonuclease"/>
</dbReference>
<evidence type="ECO:0000313" key="13">
    <source>
        <dbReference type="Proteomes" id="UP000290849"/>
    </source>
</evidence>
<evidence type="ECO:0000256" key="1">
    <source>
        <dbReference type="ARBA" id="ARBA00008764"/>
    </source>
</evidence>
<dbReference type="InterPro" id="IPR044929">
    <property type="entry name" value="DNA/RNA_non-sp_Endonuclease_sf"/>
</dbReference>
<name>A0A4Q1HDU6_9BURK</name>
<dbReference type="RefSeq" id="WP_129154285.1">
    <property type="nucleotide sequence ID" value="NZ_JBHSDO010000003.1"/>
</dbReference>
<dbReference type="SMART" id="SM00892">
    <property type="entry name" value="Endonuclease_NS"/>
    <property type="match status" value="1"/>
</dbReference>
<feature type="region of interest" description="Disordered" evidence="9">
    <location>
        <begin position="327"/>
        <end position="360"/>
    </location>
</feature>
<evidence type="ECO:0000256" key="8">
    <source>
        <dbReference type="RuleBase" id="RU004296"/>
    </source>
</evidence>
<dbReference type="EC" id="3.4.21.-" evidence="8"/>
<dbReference type="GO" id="GO:0004519">
    <property type="term" value="F:endonuclease activity"/>
    <property type="evidence" value="ECO:0007669"/>
    <property type="project" value="UniProtKB-KW"/>
</dbReference>
<comment type="similarity">
    <text evidence="1 8">Belongs to the peptidase S1B family.</text>
</comment>
<dbReference type="InterPro" id="IPR008256">
    <property type="entry name" value="Peptidase_S1B"/>
</dbReference>
<keyword evidence="12" id="KW-0540">Nuclease</keyword>
<dbReference type="Gene3D" id="2.40.10.10">
    <property type="entry name" value="Trypsin-like serine proteases"/>
    <property type="match status" value="2"/>
</dbReference>
<evidence type="ECO:0000259" key="11">
    <source>
        <dbReference type="SMART" id="SM00892"/>
    </source>
</evidence>
<dbReference type="GO" id="GO:0003676">
    <property type="term" value="F:nucleic acid binding"/>
    <property type="evidence" value="ECO:0007669"/>
    <property type="project" value="InterPro"/>
</dbReference>
<dbReference type="InterPro" id="IPR001604">
    <property type="entry name" value="Endo_G_ENPP1-like_dom"/>
</dbReference>
<dbReference type="EMBL" id="PYAL01000010">
    <property type="protein sequence ID" value="RXN83391.1"/>
    <property type="molecule type" value="Genomic_DNA"/>
</dbReference>
<evidence type="ECO:0000256" key="5">
    <source>
        <dbReference type="ARBA" id="ARBA00022825"/>
    </source>
</evidence>
<evidence type="ECO:0000256" key="9">
    <source>
        <dbReference type="SAM" id="MobiDB-lite"/>
    </source>
</evidence>
<keyword evidence="4 8" id="KW-0378">Hydrolase</keyword>
<proteinExistence type="inferred from homology"/>
<accession>A0A4Q1HDU6</accession>
<feature type="domain" description="ENPP1-3/EXOG-like endonuclease/phosphodiesterase" evidence="10">
    <location>
        <begin position="481"/>
        <end position="709"/>
    </location>
</feature>
<feature type="binding site" evidence="7">
    <location>
        <position position="589"/>
    </location>
    <ligand>
        <name>Mg(2+)</name>
        <dbReference type="ChEBI" id="CHEBI:18420"/>
        <note>catalytic</note>
    </ligand>
</feature>
<evidence type="ECO:0000256" key="4">
    <source>
        <dbReference type="ARBA" id="ARBA00022801"/>
    </source>
</evidence>
<dbReference type="InterPro" id="IPR044925">
    <property type="entry name" value="His-Me_finger_sf"/>
</dbReference>
<protein>
    <recommendedName>
        <fullName evidence="8">Serine protease</fullName>
        <ecNumber evidence="8">3.4.21.-</ecNumber>
    </recommendedName>
</protein>
<dbReference type="InterPro" id="IPR043504">
    <property type="entry name" value="Peptidase_S1_PA_chymotrypsin"/>
</dbReference>
<dbReference type="Proteomes" id="UP000290849">
    <property type="component" value="Unassembled WGS sequence"/>
</dbReference>
<dbReference type="InterPro" id="IPR020821">
    <property type="entry name" value="ENPP1-3/EXOG-like_nuc-like"/>
</dbReference>
<keyword evidence="3" id="KW-0732">Signal</keyword>
<evidence type="ECO:0000256" key="6">
    <source>
        <dbReference type="PIRSR" id="PIRSR640255-1"/>
    </source>
</evidence>
<keyword evidence="13" id="KW-1185">Reference proteome</keyword>
<keyword evidence="7" id="KW-0479">Metal-binding</keyword>
<sequence>MRPGTINDILRRFAATGSERRHTRTLVASGDWRRADDDTTRCAAFDARVKRESGLAEAVRGTNDFQPAAFLPEGAAARRAVARVVLQTPTASISGTGFLISPTLFITNQHVVADAHAAGLATLVFDDELDERGLPRPRTIFRLAPGRCALFSDEQDLDYALVALGERVQGDATLVELGYCPISFTPDRHRKGMSVNIIQHPEGMPKTIAIRNNLLTARTDTRLLYETDTDFGSSGAPVYNDQWDVIALHHYGAPSASAQRAPAAGDAQVPNANADADADADLGVAQVNEGIRISSIYQDLQSRLPGLDAAAAALVRDALDRWVDPSPAAGRQLEHRAPTTASGEARVAASETPGAGPDSALALPLSVTVTLGGTAMASATPAAASAVALMPAFPRATETAPAQAGPASAPRPAARTLKHGEYGGLRERIGIDTDYGNRNGFSGRFIPGLKLDLGKIAAPRKSILAPLQESAADGAPGELRYQNFSVLVHKTRRLALFTATNIDGASWLAIDRKTGQPATVPTEGDAWYDDPRIHPSYTVGQAFYSGWSHLFDRGHLTRREDPTWGKFAARANADTFHFTNCTPQHWQFNESLEYWQGIERYVLEKGIFDSGRDKPVTVLQGPVFDDINDLWADDVQVPSAFWKIVVWKGAGGLKAVAMIADQSALFSRQRHGSAPAPKDTPVDVLQWRASIPTIESRTGLDLGPLRAYDTAGADLPVVGEVLMPITRWEDIPLE</sequence>
<evidence type="ECO:0000313" key="12">
    <source>
        <dbReference type="EMBL" id="RXN83391.1"/>
    </source>
</evidence>
<evidence type="ECO:0000256" key="2">
    <source>
        <dbReference type="ARBA" id="ARBA00022670"/>
    </source>
</evidence>
<dbReference type="SUPFAM" id="SSF54060">
    <property type="entry name" value="His-Me finger endonucleases"/>
    <property type="match status" value="1"/>
</dbReference>
<organism evidence="12 13">
    <name type="scientific">Achromobacter aloeverae</name>
    <dbReference type="NCBI Taxonomy" id="1750518"/>
    <lineage>
        <taxon>Bacteria</taxon>
        <taxon>Pseudomonadati</taxon>
        <taxon>Pseudomonadota</taxon>
        <taxon>Betaproteobacteria</taxon>
        <taxon>Burkholderiales</taxon>
        <taxon>Alcaligenaceae</taxon>
        <taxon>Achromobacter</taxon>
    </lineage>
</organism>
<keyword evidence="5 8" id="KW-0720">Serine protease</keyword>
<dbReference type="Pfam" id="PF01223">
    <property type="entry name" value="Endonuclease_NS"/>
    <property type="match status" value="1"/>
</dbReference>
<dbReference type="SMART" id="SM00477">
    <property type="entry name" value="NUC"/>
    <property type="match status" value="1"/>
</dbReference>
<dbReference type="Pfam" id="PF13365">
    <property type="entry name" value="Trypsin_2"/>
    <property type="match status" value="1"/>
</dbReference>
<dbReference type="InterPro" id="IPR009003">
    <property type="entry name" value="Peptidase_S1_PA"/>
</dbReference>
<dbReference type="PANTHER" id="PTHR13966">
    <property type="entry name" value="ENDONUCLEASE RELATED"/>
    <property type="match status" value="1"/>
</dbReference>
<feature type="domain" description="DNA/RNA non-specific endonuclease/pyrophosphatase/phosphodiesterase" evidence="11">
    <location>
        <begin position="480"/>
        <end position="709"/>
    </location>
</feature>
<evidence type="ECO:0000256" key="3">
    <source>
        <dbReference type="ARBA" id="ARBA00022729"/>
    </source>
</evidence>
<dbReference type="SUPFAM" id="SSF50494">
    <property type="entry name" value="Trypsin-like serine proteases"/>
    <property type="match status" value="1"/>
</dbReference>
<dbReference type="GO" id="GO:0008236">
    <property type="term" value="F:serine-type peptidase activity"/>
    <property type="evidence" value="ECO:0007669"/>
    <property type="project" value="UniProtKB-KW"/>
</dbReference>
<comment type="caution">
    <text evidence="12">The sequence shown here is derived from an EMBL/GenBank/DDBJ whole genome shotgun (WGS) entry which is preliminary data.</text>
</comment>
<dbReference type="PANTHER" id="PTHR13966:SF5">
    <property type="entry name" value="ENDONUCLEASE G, MITOCHONDRIAL"/>
    <property type="match status" value="1"/>
</dbReference>
<keyword evidence="12" id="KW-0255">Endonuclease</keyword>
<feature type="active site" description="Proton acceptor" evidence="6">
    <location>
        <position position="555"/>
    </location>
</feature>
<dbReference type="GO" id="GO:0006508">
    <property type="term" value="P:proteolysis"/>
    <property type="evidence" value="ECO:0007669"/>
    <property type="project" value="UniProtKB-KW"/>
</dbReference>
<dbReference type="PRINTS" id="PR00839">
    <property type="entry name" value="V8PROTEASE"/>
</dbReference>
<reference evidence="12 13" key="1">
    <citation type="journal article" date="2017" name="Int. J. Syst. Evol. Microbiol.">
        <title>Achromobacter aloeverae sp. nov., isolated from the root of Aloe vera (L.) Burm.f.</title>
        <authorList>
            <person name="Kuncharoen N."/>
            <person name="Muramatsu Y."/>
            <person name="Shibata C."/>
            <person name="Kamakura Y."/>
            <person name="Nakagawa Y."/>
            <person name="Tanasupawat S."/>
        </authorList>
    </citation>
    <scope>NUCLEOTIDE SEQUENCE [LARGE SCALE GENOMIC DNA]</scope>
    <source>
        <strain evidence="12 13">AVA-1</strain>
    </source>
</reference>